<feature type="domain" description="Polyvalent protein metallopeptidase" evidence="3">
    <location>
        <begin position="210"/>
        <end position="334"/>
    </location>
</feature>
<dbReference type="InterPro" id="IPR013610">
    <property type="entry name" value="ArdC_N"/>
</dbReference>
<dbReference type="AlphaFoldDB" id="A0A1Y6FN12"/>
<feature type="region of interest" description="Disordered" evidence="1">
    <location>
        <begin position="142"/>
        <end position="168"/>
    </location>
</feature>
<dbReference type="GeneID" id="303002251"/>
<evidence type="ECO:0000313" key="4">
    <source>
        <dbReference type="EMBL" id="SMQ76404.1"/>
    </source>
</evidence>
<dbReference type="EMBL" id="FXWL01000002">
    <property type="protein sequence ID" value="SMQ76404.1"/>
    <property type="molecule type" value="Genomic_DNA"/>
</dbReference>
<evidence type="ECO:0000259" key="3">
    <source>
        <dbReference type="Pfam" id="PF18818"/>
    </source>
</evidence>
<name>A0A1Y6FN12_9SPHN</name>
<sequence>MFTSQQPSHGDAPQSCARPSGRAAARGSARGKERRAGAAPRASLYEEVTGRMVEELEAGRIPWVQPWDAAAFAPGLPKNADTQRSYSGINILILWAEAARRGFAAQGWLTFRQALAAGGAVRKGERGTTIFYAACFTPKGGTASDRRGDGGAETQSGRAAVDGEGAGSAGEPGAIPFLKRFTVFNVAQCEGLPERCTRAAAPSAPRETVPHAEALIAATGADIRIGGNEAYYSPGGDYIALPPQQAFGQQIDYYRTALHELAHWTGHPSRLARDQKGRFASAAYGREELCAELASAFLCAALGITPSVRHADYVGAWLAIMRADTRAIFRAASHASKAADFLLGFAPDAVTAAARGTDSALPGRDTGAAGDAA</sequence>
<dbReference type="RefSeq" id="WP_086456892.1">
    <property type="nucleotide sequence ID" value="NZ_FXWL01000002.1"/>
</dbReference>
<evidence type="ECO:0000313" key="5">
    <source>
        <dbReference type="Proteomes" id="UP000194469"/>
    </source>
</evidence>
<feature type="region of interest" description="Disordered" evidence="1">
    <location>
        <begin position="1"/>
        <end position="41"/>
    </location>
</feature>
<proteinExistence type="predicted"/>
<reference evidence="5" key="1">
    <citation type="submission" date="2017-04" db="EMBL/GenBank/DDBJ databases">
        <authorList>
            <person name="Varghese N."/>
            <person name="Submissions S."/>
        </authorList>
    </citation>
    <scope>NUCLEOTIDE SEQUENCE [LARGE SCALE GENOMIC DNA]</scope>
    <source>
        <strain evidence="5">UI2</strain>
    </source>
</reference>
<feature type="domain" description="N-terminal" evidence="2">
    <location>
        <begin position="43"/>
        <end position="184"/>
    </location>
</feature>
<dbReference type="Pfam" id="PF18818">
    <property type="entry name" value="MPTase-PolyVal"/>
    <property type="match status" value="1"/>
</dbReference>
<organism evidence="4 5">
    <name type="scientific">Sphingopyxis terrae subsp. ummariensis</name>
    <dbReference type="NCBI Taxonomy" id="429001"/>
    <lineage>
        <taxon>Bacteria</taxon>
        <taxon>Pseudomonadati</taxon>
        <taxon>Pseudomonadota</taxon>
        <taxon>Alphaproteobacteria</taxon>
        <taxon>Sphingomonadales</taxon>
        <taxon>Sphingomonadaceae</taxon>
        <taxon>Sphingopyxis</taxon>
    </lineage>
</organism>
<keyword evidence="5" id="KW-1185">Reference proteome</keyword>
<feature type="compositionally biased region" description="Low complexity" evidence="1">
    <location>
        <begin position="17"/>
        <end position="28"/>
    </location>
</feature>
<dbReference type="GO" id="GO:0003697">
    <property type="term" value="F:single-stranded DNA binding"/>
    <property type="evidence" value="ECO:0007669"/>
    <property type="project" value="InterPro"/>
</dbReference>
<protein>
    <submittedName>
        <fullName evidence="4">Antirestriction protein ArdC</fullName>
    </submittedName>
</protein>
<evidence type="ECO:0000259" key="2">
    <source>
        <dbReference type="Pfam" id="PF08401"/>
    </source>
</evidence>
<dbReference type="Pfam" id="PF08401">
    <property type="entry name" value="ArdcN"/>
    <property type="match status" value="1"/>
</dbReference>
<gene>
    <name evidence="4" type="ORF">SAMN06295984_1844</name>
</gene>
<evidence type="ECO:0000256" key="1">
    <source>
        <dbReference type="SAM" id="MobiDB-lite"/>
    </source>
</evidence>
<dbReference type="InterPro" id="IPR041459">
    <property type="entry name" value="MPTase-PolyVal"/>
</dbReference>
<accession>A0A1Y6FN12</accession>
<dbReference type="Proteomes" id="UP000194469">
    <property type="component" value="Unassembled WGS sequence"/>
</dbReference>